<protein>
    <submittedName>
        <fullName evidence="6">Helix-turn-helix</fullName>
    </submittedName>
</protein>
<dbReference type="InterPro" id="IPR010982">
    <property type="entry name" value="Lambda_DNA-bd_dom_sf"/>
</dbReference>
<feature type="domain" description="HTH cro/C1-type" evidence="5">
    <location>
        <begin position="12"/>
        <end position="66"/>
    </location>
</feature>
<dbReference type="PANTHER" id="PTHR46797">
    <property type="entry name" value="HTH-TYPE TRANSCRIPTIONAL REGULATOR"/>
    <property type="match status" value="1"/>
</dbReference>
<dbReference type="SMART" id="SM00530">
    <property type="entry name" value="HTH_XRE"/>
    <property type="match status" value="1"/>
</dbReference>
<organism evidence="6">
    <name type="scientific">Vreelandella aquamarina</name>
    <dbReference type="NCBI Taxonomy" id="77097"/>
    <lineage>
        <taxon>Bacteria</taxon>
        <taxon>Pseudomonadati</taxon>
        <taxon>Pseudomonadota</taxon>
        <taxon>Gammaproteobacteria</taxon>
        <taxon>Oceanospirillales</taxon>
        <taxon>Halomonadaceae</taxon>
        <taxon>Vreelandella</taxon>
    </lineage>
</organism>
<dbReference type="Pfam" id="PF01381">
    <property type="entry name" value="HTH_3"/>
    <property type="match status" value="1"/>
</dbReference>
<evidence type="ECO:0000256" key="2">
    <source>
        <dbReference type="ARBA" id="ARBA00023125"/>
    </source>
</evidence>
<keyword evidence="3" id="KW-0804">Transcription</keyword>
<evidence type="ECO:0000256" key="1">
    <source>
        <dbReference type="ARBA" id="ARBA00023015"/>
    </source>
</evidence>
<dbReference type="Proteomes" id="UP000185024">
    <property type="component" value="Unassembled WGS sequence"/>
</dbReference>
<feature type="region of interest" description="Disordered" evidence="4">
    <location>
        <begin position="68"/>
        <end position="95"/>
    </location>
</feature>
<evidence type="ECO:0000256" key="4">
    <source>
        <dbReference type="SAM" id="MobiDB-lite"/>
    </source>
</evidence>
<dbReference type="AlphaFoldDB" id="A0A1N6CS15"/>
<keyword evidence="1" id="KW-0805">Transcription regulation</keyword>
<reference evidence="6" key="1">
    <citation type="submission" date="2016-11" db="EMBL/GenBank/DDBJ databases">
        <authorList>
            <person name="Jaros S."/>
            <person name="Januszkiewicz K."/>
            <person name="Wedrychowicz H."/>
        </authorList>
    </citation>
    <scope>NUCLEOTIDE SEQUENCE [LARGE SCALE GENOMIC DNA]</scope>
    <source>
        <strain evidence="6">ACAM 239</strain>
    </source>
</reference>
<dbReference type="InterPro" id="IPR001387">
    <property type="entry name" value="Cro/C1-type_HTH"/>
</dbReference>
<dbReference type="RefSeq" id="WP_074210337.1">
    <property type="nucleotide sequence ID" value="NZ_BJOI01000073.1"/>
</dbReference>
<dbReference type="SUPFAM" id="SSF47413">
    <property type="entry name" value="lambda repressor-like DNA-binding domains"/>
    <property type="match status" value="1"/>
</dbReference>
<evidence type="ECO:0000259" key="5">
    <source>
        <dbReference type="PROSITE" id="PS50943"/>
    </source>
</evidence>
<dbReference type="CDD" id="cd00093">
    <property type="entry name" value="HTH_XRE"/>
    <property type="match status" value="1"/>
</dbReference>
<keyword evidence="2" id="KW-0238">DNA-binding</keyword>
<proteinExistence type="predicted"/>
<dbReference type="EMBL" id="FSQX01000001">
    <property type="protein sequence ID" value="SIN66560.1"/>
    <property type="molecule type" value="Genomic_DNA"/>
</dbReference>
<dbReference type="GO" id="GO:0003700">
    <property type="term" value="F:DNA-binding transcription factor activity"/>
    <property type="evidence" value="ECO:0007669"/>
    <property type="project" value="TreeGrafter"/>
</dbReference>
<accession>A0A1N6CS15</accession>
<dbReference type="PROSITE" id="PS50943">
    <property type="entry name" value="HTH_CROC1"/>
    <property type="match status" value="1"/>
</dbReference>
<feature type="compositionally biased region" description="Basic and acidic residues" evidence="4">
    <location>
        <begin position="81"/>
        <end position="95"/>
    </location>
</feature>
<gene>
    <name evidence="6" type="ORF">SAMN05878438_2008</name>
</gene>
<sequence length="95" mass="10702">MEELAFAIGKNIREKRRANGLPQDRFALVAGIDRSYMGRIERGEVSITIEKLYRIAAALQCEPTTLLPRMSSVSLPAPQKSNKDGRNQGREPFRD</sequence>
<dbReference type="PANTHER" id="PTHR46797:SF23">
    <property type="entry name" value="HTH-TYPE TRANSCRIPTIONAL REGULATOR SUTR"/>
    <property type="match status" value="1"/>
</dbReference>
<dbReference type="InterPro" id="IPR050807">
    <property type="entry name" value="TransReg_Diox_bact_type"/>
</dbReference>
<evidence type="ECO:0000313" key="6">
    <source>
        <dbReference type="EMBL" id="SIN66560.1"/>
    </source>
</evidence>
<name>A0A1N6CS15_9GAMM</name>
<dbReference type="GO" id="GO:0003677">
    <property type="term" value="F:DNA binding"/>
    <property type="evidence" value="ECO:0007669"/>
    <property type="project" value="UniProtKB-KW"/>
</dbReference>
<evidence type="ECO:0000256" key="3">
    <source>
        <dbReference type="ARBA" id="ARBA00023163"/>
    </source>
</evidence>
<dbReference type="GO" id="GO:0005829">
    <property type="term" value="C:cytosol"/>
    <property type="evidence" value="ECO:0007669"/>
    <property type="project" value="TreeGrafter"/>
</dbReference>
<dbReference type="GeneID" id="97278135"/>
<dbReference type="Gene3D" id="1.10.260.40">
    <property type="entry name" value="lambda repressor-like DNA-binding domains"/>
    <property type="match status" value="1"/>
</dbReference>